<dbReference type="InterPro" id="IPR055259">
    <property type="entry name" value="YkvP/CgeB_Glyco_trans-like"/>
</dbReference>
<dbReference type="Pfam" id="PF13524">
    <property type="entry name" value="Glyco_trans_1_2"/>
    <property type="match status" value="1"/>
</dbReference>
<proteinExistence type="predicted"/>
<sequence length="339" mass="38749">MRLLYIIRDRSGRSVVKKLHRWSIGFVDGQEGFFEASLHQACDVTRRTWAEVQAMPRDRLKRFDAVVVNGKSGVPWRGDTADARVFDMFPQPVSLFIGNAQPEIMGEDPVLDRFKVIFKREPFADLERYAISEANRAKIVPTHLSNPMATMSWRMPARNRVRPLKRYAWDMPKVLDVFFIGTVQNTPEIPRQDVWAKIVAAEGVNAVGGILPKTGHDVPPDLLTEQIGRDQYREIMLQTKVNLALEGMGPFTFRHLELFWAGAFALSTPSIRPLRLRAPLVEDQDYVSFDTLDEMVDKIRYYAANDEARTQIARNGRAAYERLHDVDAHSVEIREALEA</sequence>
<evidence type="ECO:0000313" key="3">
    <source>
        <dbReference type="Proteomes" id="UP000239480"/>
    </source>
</evidence>
<accession>A0A2T0RNH8</accession>
<keyword evidence="3" id="KW-1185">Reference proteome</keyword>
<dbReference type="GO" id="GO:0016740">
    <property type="term" value="F:transferase activity"/>
    <property type="evidence" value="ECO:0007669"/>
    <property type="project" value="UniProtKB-KW"/>
</dbReference>
<gene>
    <name evidence="2" type="ORF">CLV78_106250</name>
</gene>
<feature type="domain" description="Spore protein YkvP/CgeB glycosyl transferase-like" evidence="1">
    <location>
        <begin position="225"/>
        <end position="328"/>
    </location>
</feature>
<evidence type="ECO:0000259" key="1">
    <source>
        <dbReference type="Pfam" id="PF13524"/>
    </source>
</evidence>
<reference evidence="2 3" key="1">
    <citation type="submission" date="2018-03" db="EMBL/GenBank/DDBJ databases">
        <title>Genomic Encyclopedia of Archaeal and Bacterial Type Strains, Phase II (KMG-II): from individual species to whole genera.</title>
        <authorList>
            <person name="Goeker M."/>
        </authorList>
    </citation>
    <scope>NUCLEOTIDE SEQUENCE [LARGE SCALE GENOMIC DNA]</scope>
    <source>
        <strain evidence="2 3">DSM 29328</strain>
    </source>
</reference>
<keyword evidence="2" id="KW-0808">Transferase</keyword>
<dbReference type="EMBL" id="PVTD01000006">
    <property type="protein sequence ID" value="PRY22708.1"/>
    <property type="molecule type" value="Genomic_DNA"/>
</dbReference>
<organism evidence="2 3">
    <name type="scientific">Aliiruegeria haliotis</name>
    <dbReference type="NCBI Taxonomy" id="1280846"/>
    <lineage>
        <taxon>Bacteria</taxon>
        <taxon>Pseudomonadati</taxon>
        <taxon>Pseudomonadota</taxon>
        <taxon>Alphaproteobacteria</taxon>
        <taxon>Rhodobacterales</taxon>
        <taxon>Roseobacteraceae</taxon>
        <taxon>Aliiruegeria</taxon>
    </lineage>
</organism>
<dbReference type="Proteomes" id="UP000239480">
    <property type="component" value="Unassembled WGS sequence"/>
</dbReference>
<evidence type="ECO:0000313" key="2">
    <source>
        <dbReference type="EMBL" id="PRY22708.1"/>
    </source>
</evidence>
<name>A0A2T0RNH8_9RHOB</name>
<comment type="caution">
    <text evidence="2">The sequence shown here is derived from an EMBL/GenBank/DDBJ whole genome shotgun (WGS) entry which is preliminary data.</text>
</comment>
<protein>
    <submittedName>
        <fullName evidence="2">Glycosyl transferase family 1</fullName>
    </submittedName>
</protein>
<dbReference type="OrthoDB" id="7814522at2"/>
<dbReference type="RefSeq" id="WP_106205774.1">
    <property type="nucleotide sequence ID" value="NZ_PVTD01000006.1"/>
</dbReference>
<dbReference type="AlphaFoldDB" id="A0A2T0RNH8"/>